<evidence type="ECO:0008006" key="4">
    <source>
        <dbReference type="Google" id="ProtNLM"/>
    </source>
</evidence>
<feature type="transmembrane region" description="Helical" evidence="1">
    <location>
        <begin position="120"/>
        <end position="140"/>
    </location>
</feature>
<dbReference type="AlphaFoldDB" id="A0A5B6TA69"/>
<dbReference type="EMBL" id="VKKY01000003">
    <property type="protein sequence ID" value="KAA3436835.1"/>
    <property type="molecule type" value="Genomic_DNA"/>
</dbReference>
<dbReference type="OrthoDB" id="1098954at2"/>
<keyword evidence="1" id="KW-0472">Membrane</keyword>
<organism evidence="2 3">
    <name type="scientific">Rufibacter hautae</name>
    <dbReference type="NCBI Taxonomy" id="2595005"/>
    <lineage>
        <taxon>Bacteria</taxon>
        <taxon>Pseudomonadati</taxon>
        <taxon>Bacteroidota</taxon>
        <taxon>Cytophagia</taxon>
        <taxon>Cytophagales</taxon>
        <taxon>Hymenobacteraceae</taxon>
        <taxon>Rufibacter</taxon>
    </lineage>
</organism>
<keyword evidence="3" id="KW-1185">Reference proteome</keyword>
<keyword evidence="1" id="KW-0812">Transmembrane</keyword>
<dbReference type="RefSeq" id="WP_149092774.1">
    <property type="nucleotide sequence ID" value="NZ_VKKY01000003.1"/>
</dbReference>
<gene>
    <name evidence="2" type="ORF">FOA19_20895</name>
</gene>
<name>A0A5B6TA69_9BACT</name>
<evidence type="ECO:0000313" key="3">
    <source>
        <dbReference type="Proteomes" id="UP000324133"/>
    </source>
</evidence>
<keyword evidence="1" id="KW-1133">Transmembrane helix</keyword>
<accession>A0A5B6TA69</accession>
<feature type="transmembrane region" description="Helical" evidence="1">
    <location>
        <begin position="49"/>
        <end position="72"/>
    </location>
</feature>
<dbReference type="Proteomes" id="UP000324133">
    <property type="component" value="Unassembled WGS sequence"/>
</dbReference>
<feature type="transmembrane region" description="Helical" evidence="1">
    <location>
        <begin position="79"/>
        <end position="100"/>
    </location>
</feature>
<comment type="caution">
    <text evidence="2">The sequence shown here is derived from an EMBL/GenBank/DDBJ whole genome shotgun (WGS) entry which is preliminary data.</text>
</comment>
<proteinExistence type="predicted"/>
<reference evidence="2 3" key="1">
    <citation type="submission" date="2019-07" db="EMBL/GenBank/DDBJ databases">
        <title>Rufibacter sp. nov., isolated from lake sediment.</title>
        <authorList>
            <person name="Qu J.-H."/>
        </authorList>
    </citation>
    <scope>NUCLEOTIDE SEQUENCE [LARGE SCALE GENOMIC DNA]</scope>
    <source>
        <strain evidence="2 3">NBS58-1</strain>
    </source>
</reference>
<evidence type="ECO:0000256" key="1">
    <source>
        <dbReference type="SAM" id="Phobius"/>
    </source>
</evidence>
<protein>
    <recommendedName>
        <fullName evidence="4">DUF4149 domain-containing protein</fullName>
    </recommendedName>
</protein>
<sequence>MRSHPLTFVTIAALLLWAGMVVGISFIEAPVKFTAPGITLALGLGIGRLVFGVMNKVELVLCTVALLGLFFNHGTRKEWTLLGLLTGILLLQTFWLLPVLDVRTLAVIAGNTAPGSNLHYLYIGLEVLKLGLLVTSAAIVHNTTIKAKNSGLLFE</sequence>
<evidence type="ECO:0000313" key="2">
    <source>
        <dbReference type="EMBL" id="KAA3436835.1"/>
    </source>
</evidence>